<dbReference type="InterPro" id="IPR005055">
    <property type="entry name" value="A10/PebIII"/>
</dbReference>
<dbReference type="EMBL" id="QKKF02002514">
    <property type="protein sequence ID" value="RZF48372.1"/>
    <property type="molecule type" value="Genomic_DNA"/>
</dbReference>
<feature type="chain" id="PRO_5019731088" evidence="1">
    <location>
        <begin position="27"/>
        <end position="111"/>
    </location>
</feature>
<dbReference type="InterPro" id="IPR036682">
    <property type="entry name" value="OS_D_A10/PebIII_sf"/>
</dbReference>
<dbReference type="Pfam" id="PF03392">
    <property type="entry name" value="OS-D"/>
    <property type="match status" value="1"/>
</dbReference>
<dbReference type="OrthoDB" id="6355718at2759"/>
<dbReference type="PANTHER" id="PTHR11257">
    <property type="entry name" value="CHEMOSENSORY PROTEIN-RELATED"/>
    <property type="match status" value="1"/>
</dbReference>
<keyword evidence="1" id="KW-0732">Signal</keyword>
<name>A0A482XQX8_LAOST</name>
<evidence type="ECO:0000313" key="2">
    <source>
        <dbReference type="EMBL" id="RZF48372.1"/>
    </source>
</evidence>
<accession>A0A482XQX8</accession>
<proteinExistence type="predicted"/>
<dbReference type="AlphaFoldDB" id="A0A482XQX8"/>
<protein>
    <submittedName>
        <fullName evidence="2">Uncharacterized protein</fullName>
    </submittedName>
</protein>
<organism evidence="2 3">
    <name type="scientific">Laodelphax striatellus</name>
    <name type="common">Small brown planthopper</name>
    <name type="synonym">Delphax striatella</name>
    <dbReference type="NCBI Taxonomy" id="195883"/>
    <lineage>
        <taxon>Eukaryota</taxon>
        <taxon>Metazoa</taxon>
        <taxon>Ecdysozoa</taxon>
        <taxon>Arthropoda</taxon>
        <taxon>Hexapoda</taxon>
        <taxon>Insecta</taxon>
        <taxon>Pterygota</taxon>
        <taxon>Neoptera</taxon>
        <taxon>Paraneoptera</taxon>
        <taxon>Hemiptera</taxon>
        <taxon>Auchenorrhyncha</taxon>
        <taxon>Fulgoroidea</taxon>
        <taxon>Delphacidae</taxon>
        <taxon>Criomorphinae</taxon>
        <taxon>Laodelphax</taxon>
    </lineage>
</organism>
<evidence type="ECO:0000313" key="3">
    <source>
        <dbReference type="Proteomes" id="UP000291343"/>
    </source>
</evidence>
<dbReference type="SUPFAM" id="SSF100910">
    <property type="entry name" value="Chemosensory protein Csp2"/>
    <property type="match status" value="1"/>
</dbReference>
<reference evidence="2 3" key="1">
    <citation type="journal article" date="2017" name="Gigascience">
        <title>Genome sequence of the small brown planthopper, Laodelphax striatellus.</title>
        <authorList>
            <person name="Zhu J."/>
            <person name="Jiang F."/>
            <person name="Wang X."/>
            <person name="Yang P."/>
            <person name="Bao Y."/>
            <person name="Zhao W."/>
            <person name="Wang W."/>
            <person name="Lu H."/>
            <person name="Wang Q."/>
            <person name="Cui N."/>
            <person name="Li J."/>
            <person name="Chen X."/>
            <person name="Luo L."/>
            <person name="Yu J."/>
            <person name="Kang L."/>
            <person name="Cui F."/>
        </authorList>
    </citation>
    <scope>NUCLEOTIDE SEQUENCE [LARGE SCALE GENOMIC DNA]</scope>
    <source>
        <strain evidence="2">Lst14</strain>
    </source>
</reference>
<gene>
    <name evidence="2" type="ORF">LSTR_LSTR007539</name>
</gene>
<feature type="signal peptide" evidence="1">
    <location>
        <begin position="1"/>
        <end position="26"/>
    </location>
</feature>
<sequence length="111" mass="12067">MASVITSTTLTAAALLALLALQLTAAQNFNEADIARMLNDSGLVQRQISCILGEAACDNIGNMLKLAIPEVLKRNCRSCNAQQASNARRLISFVQANYPAQWQRIQSRYVG</sequence>
<dbReference type="SMR" id="A0A482XQX8"/>
<comment type="caution">
    <text evidence="2">The sequence shown here is derived from an EMBL/GenBank/DDBJ whole genome shotgun (WGS) entry which is preliminary data.</text>
</comment>
<dbReference type="Proteomes" id="UP000291343">
    <property type="component" value="Unassembled WGS sequence"/>
</dbReference>
<dbReference type="FunCoup" id="A0A482XQX8">
    <property type="interactions" value="16"/>
</dbReference>
<dbReference type="InParanoid" id="A0A482XQX8"/>
<evidence type="ECO:0000256" key="1">
    <source>
        <dbReference type="SAM" id="SignalP"/>
    </source>
</evidence>
<dbReference type="Gene3D" id="1.10.2080.10">
    <property type="entry name" value="Insect odorant-binding protein A10/Ejaculatory bulb-specific protein 3"/>
    <property type="match status" value="1"/>
</dbReference>
<keyword evidence="3" id="KW-1185">Reference proteome</keyword>